<reference evidence="11 12" key="1">
    <citation type="submission" date="2013-11" db="EMBL/GenBank/DDBJ databases">
        <title>Metagenomic analysis of a methanogenic consortium involved in long chain n-alkane degradation.</title>
        <authorList>
            <person name="Davidova I.A."/>
            <person name="Callaghan A.V."/>
            <person name="Wawrik B."/>
            <person name="Pruitt S."/>
            <person name="Marks C."/>
            <person name="Duncan K.E."/>
            <person name="Suflita J.M."/>
        </authorList>
    </citation>
    <scope>NUCLEOTIDE SEQUENCE [LARGE SCALE GENOMIC DNA]</scope>
    <source>
        <strain evidence="11 12">SPR</strain>
    </source>
</reference>
<dbReference type="STRING" id="1429043.X474_17090"/>
<evidence type="ECO:0000259" key="10">
    <source>
        <dbReference type="Pfam" id="PF21088"/>
    </source>
</evidence>
<dbReference type="InterPro" id="IPR049142">
    <property type="entry name" value="MS_channel_1st"/>
</dbReference>
<evidence type="ECO:0000256" key="4">
    <source>
        <dbReference type="ARBA" id="ARBA00022692"/>
    </source>
</evidence>
<feature type="domain" description="Mechanosensitive ion channel MscS" evidence="8">
    <location>
        <begin position="99"/>
        <end position="163"/>
    </location>
</feature>
<dbReference type="InterPro" id="IPR010920">
    <property type="entry name" value="LSM_dom_sf"/>
</dbReference>
<evidence type="ECO:0000256" key="6">
    <source>
        <dbReference type="ARBA" id="ARBA00023136"/>
    </source>
</evidence>
<dbReference type="PANTHER" id="PTHR30221:SF1">
    <property type="entry name" value="SMALL-CONDUCTANCE MECHANOSENSITIVE CHANNEL"/>
    <property type="match status" value="1"/>
</dbReference>
<dbReference type="InterPro" id="IPR006685">
    <property type="entry name" value="MscS_channel_2nd"/>
</dbReference>
<dbReference type="FunCoup" id="A0A0D2JAK2">
    <property type="interactions" value="267"/>
</dbReference>
<evidence type="ECO:0000256" key="2">
    <source>
        <dbReference type="ARBA" id="ARBA00008017"/>
    </source>
</evidence>
<evidence type="ECO:0000256" key="5">
    <source>
        <dbReference type="ARBA" id="ARBA00022989"/>
    </source>
</evidence>
<feature type="domain" description="Mechanosensitive ion channel MscS C-terminal" evidence="9">
    <location>
        <begin position="171"/>
        <end position="252"/>
    </location>
</feature>
<dbReference type="Gene3D" id="2.30.30.60">
    <property type="match status" value="1"/>
</dbReference>
<dbReference type="InterPro" id="IPR023408">
    <property type="entry name" value="MscS_beta-dom_sf"/>
</dbReference>
<protein>
    <submittedName>
        <fullName evidence="11">Mechanosensitive ion channel protein</fullName>
    </submittedName>
</protein>
<accession>A0A0D2JAK2</accession>
<feature type="transmembrane region" description="Helical" evidence="7">
    <location>
        <begin position="82"/>
        <end position="111"/>
    </location>
</feature>
<dbReference type="SUPFAM" id="SSF82689">
    <property type="entry name" value="Mechanosensitive channel protein MscS (YggB), C-terminal domain"/>
    <property type="match status" value="1"/>
</dbReference>
<proteinExistence type="inferred from homology"/>
<evidence type="ECO:0000259" key="9">
    <source>
        <dbReference type="Pfam" id="PF21082"/>
    </source>
</evidence>
<comment type="caution">
    <text evidence="11">The sequence shown here is derived from an EMBL/GenBank/DDBJ whole genome shotgun (WGS) entry which is preliminary data.</text>
</comment>
<dbReference type="SUPFAM" id="SSF50182">
    <property type="entry name" value="Sm-like ribonucleoproteins"/>
    <property type="match status" value="1"/>
</dbReference>
<dbReference type="InterPro" id="IPR011066">
    <property type="entry name" value="MscS_channel_C_sf"/>
</dbReference>
<dbReference type="RefSeq" id="WP_044350201.1">
    <property type="nucleotide sequence ID" value="NZ_AZAC01000023.1"/>
</dbReference>
<keyword evidence="12" id="KW-1185">Reference proteome</keyword>
<gene>
    <name evidence="11" type="ORF">X474_17090</name>
</gene>
<evidence type="ECO:0000259" key="8">
    <source>
        <dbReference type="Pfam" id="PF00924"/>
    </source>
</evidence>
<name>A0A0D2JAK2_9BACT</name>
<dbReference type="Pfam" id="PF21082">
    <property type="entry name" value="MS_channel_3rd"/>
    <property type="match status" value="1"/>
</dbReference>
<dbReference type="GO" id="GO:0008381">
    <property type="term" value="F:mechanosensitive monoatomic ion channel activity"/>
    <property type="evidence" value="ECO:0007669"/>
    <property type="project" value="InterPro"/>
</dbReference>
<dbReference type="InParanoid" id="A0A0D2JAK2"/>
<dbReference type="PROSITE" id="PS01246">
    <property type="entry name" value="UPF0003"/>
    <property type="match status" value="1"/>
</dbReference>
<dbReference type="Pfam" id="PF21088">
    <property type="entry name" value="MS_channel_1st"/>
    <property type="match status" value="1"/>
</dbReference>
<dbReference type="SUPFAM" id="SSF82861">
    <property type="entry name" value="Mechanosensitive channel protein MscS (YggB), transmembrane region"/>
    <property type="match status" value="1"/>
</dbReference>
<dbReference type="Gene3D" id="1.10.287.1260">
    <property type="match status" value="1"/>
</dbReference>
<sequence>MEVIQGWLTLYGLKVAGALAILVLGLWAAKFMTKAIQKAMKKGNMDQTLVSFGGKLTKFFLIVIVIMAALNQLGFETTSLIAVLGAASLAVGLALQSNLSSLAAGIMILIFRPFNLGQVIETNGMVGTVESIGIMQTILKCADGRTVILPNTKVFGDRLINYSVRDVMRADLVVGIGYDDDIEKAKEVLNRLVEGYERAKKDPPPQVFVLELADSSVNLAVRVHVDKDDYWKAKWDLSEMIKLEFDKQGIGIPFPQMDVHMKKEEQAA</sequence>
<dbReference type="InterPro" id="IPR006686">
    <property type="entry name" value="MscS_channel_CS"/>
</dbReference>
<dbReference type="InterPro" id="IPR045275">
    <property type="entry name" value="MscS_archaea/bacteria_type"/>
</dbReference>
<evidence type="ECO:0000256" key="7">
    <source>
        <dbReference type="SAM" id="Phobius"/>
    </source>
</evidence>
<evidence type="ECO:0000256" key="1">
    <source>
        <dbReference type="ARBA" id="ARBA00004651"/>
    </source>
</evidence>
<dbReference type="InterPro" id="IPR008910">
    <property type="entry name" value="MSC_TM_helix"/>
</dbReference>
<comment type="similarity">
    <text evidence="2">Belongs to the MscS (TC 1.A.23) family.</text>
</comment>
<dbReference type="Pfam" id="PF00924">
    <property type="entry name" value="MS_channel_2nd"/>
    <property type="match status" value="1"/>
</dbReference>
<keyword evidence="3" id="KW-1003">Cell membrane</keyword>
<dbReference type="Proteomes" id="UP000032233">
    <property type="component" value="Unassembled WGS sequence"/>
</dbReference>
<dbReference type="Gene3D" id="3.30.70.100">
    <property type="match status" value="1"/>
</dbReference>
<feature type="transmembrane region" description="Helical" evidence="7">
    <location>
        <begin position="6"/>
        <end position="28"/>
    </location>
</feature>
<evidence type="ECO:0000313" key="12">
    <source>
        <dbReference type="Proteomes" id="UP000032233"/>
    </source>
</evidence>
<dbReference type="AlphaFoldDB" id="A0A0D2JAK2"/>
<keyword evidence="4 7" id="KW-0812">Transmembrane</keyword>
<dbReference type="PANTHER" id="PTHR30221">
    <property type="entry name" value="SMALL-CONDUCTANCE MECHANOSENSITIVE CHANNEL"/>
    <property type="match status" value="1"/>
</dbReference>
<evidence type="ECO:0000256" key="3">
    <source>
        <dbReference type="ARBA" id="ARBA00022475"/>
    </source>
</evidence>
<organism evidence="11 12">
    <name type="scientific">Dethiosulfatarculus sandiegensis</name>
    <dbReference type="NCBI Taxonomy" id="1429043"/>
    <lineage>
        <taxon>Bacteria</taxon>
        <taxon>Pseudomonadati</taxon>
        <taxon>Thermodesulfobacteriota</taxon>
        <taxon>Desulfarculia</taxon>
        <taxon>Desulfarculales</taxon>
        <taxon>Desulfarculaceae</taxon>
        <taxon>Dethiosulfatarculus</taxon>
    </lineage>
</organism>
<keyword evidence="5 7" id="KW-1133">Transmembrane helix</keyword>
<dbReference type="GO" id="GO:0005886">
    <property type="term" value="C:plasma membrane"/>
    <property type="evidence" value="ECO:0007669"/>
    <property type="project" value="UniProtKB-SubCell"/>
</dbReference>
<feature type="domain" description="Mechanosensitive ion channel transmembrane helices 2/3" evidence="10">
    <location>
        <begin position="55"/>
        <end position="96"/>
    </location>
</feature>
<feature type="transmembrane region" description="Helical" evidence="7">
    <location>
        <begin position="49"/>
        <end position="70"/>
    </location>
</feature>
<evidence type="ECO:0000313" key="11">
    <source>
        <dbReference type="EMBL" id="KIX12761.1"/>
    </source>
</evidence>
<comment type="subcellular location">
    <subcellularLocation>
        <location evidence="1">Cell membrane</location>
        <topology evidence="1">Multi-pass membrane protein</topology>
    </subcellularLocation>
</comment>
<dbReference type="EMBL" id="AZAC01000023">
    <property type="protein sequence ID" value="KIX12761.1"/>
    <property type="molecule type" value="Genomic_DNA"/>
</dbReference>
<keyword evidence="6 7" id="KW-0472">Membrane</keyword>
<dbReference type="InterPro" id="IPR049278">
    <property type="entry name" value="MS_channel_C"/>
</dbReference>
<dbReference type="Pfam" id="PF05552">
    <property type="entry name" value="MS_channel_1st_1"/>
    <property type="match status" value="1"/>
</dbReference>
<dbReference type="InterPro" id="IPR011014">
    <property type="entry name" value="MscS_channel_TM-2"/>
</dbReference>